<dbReference type="AlphaFoldDB" id="A0A834VB97"/>
<comment type="subcellular location">
    <subcellularLocation>
        <location evidence="1">Membrane</location>
        <topology evidence="1">Single-pass type I membrane protein</topology>
    </subcellularLocation>
</comment>
<keyword evidence="11" id="KW-1185">Reference proteome</keyword>
<evidence type="ECO:0000256" key="3">
    <source>
        <dbReference type="ARBA" id="ARBA00023157"/>
    </source>
</evidence>
<dbReference type="InterPro" id="IPR036179">
    <property type="entry name" value="Ig-like_dom_sf"/>
</dbReference>
<feature type="signal peptide" evidence="7">
    <location>
        <begin position="1"/>
        <end position="29"/>
    </location>
</feature>
<evidence type="ECO:0000256" key="2">
    <source>
        <dbReference type="ARBA" id="ARBA00023136"/>
    </source>
</evidence>
<dbReference type="Gene3D" id="2.60.40.10">
    <property type="entry name" value="Immunoglobulins"/>
    <property type="match status" value="5"/>
</dbReference>
<dbReference type="InterPro" id="IPR007110">
    <property type="entry name" value="Ig-like_dom"/>
</dbReference>
<sequence length="624" mass="70992">MSCQLSLKISLVTILKLFLVIKSISQIDSFSLFRKIPLKNYSKIEGLDLELPCLTEQKNVMCVWLKNGTVITPTSKYQFASSSNSGDCSLTIQNLSFPKDNIRWECQVPSLSDQVTESWPSTEIIVLVKPTEPYIKYDNLSDSIVADQLSHLQCQTSNGNPLPTIEWFLNDINISQYSKTMMIDRETRTITSTLNFVFKKTDNGSKLTCRNVHQTGQQNALQTLNVQYKPFVSVKHKMYTIYEGNDLEIDCHVEANPEARIFWKPTGKIDESKYRVRNNKLLLQNISRVLNEKIFQCSAVNDIGASETESVKINVLYPPQLININYPRKNITVGDDIQFECNFAGNPEPKIRWSFTDAITKNLHHLKSSDENPRILVIKNATYMNEGCCFDEFLESKYKPFLYLSGDYYCHGINYNSILNKEITVPSSKFAINVVGKPLFLNEHKTVIGYRGLDTKLEQSFCSDPHPDKVYWIYGSNRMDVEPMIANVNEDPLINQYMEGFHIKTGKLLKIDSSSPNPTCFRVALIISNTDNEDIRDYVLVVHNKFGKNEGTVSLIVNYPLSVAAVIAFALIILVIIVAITIGIVLLRRRSNSERLDPELEEKSEVQVPNNDSFDILQKTKNGH</sequence>
<dbReference type="SMART" id="SM00409">
    <property type="entry name" value="IG"/>
    <property type="match status" value="3"/>
</dbReference>
<dbReference type="EnsemblMetazoa" id="SSS_7693s_mrna">
    <property type="protein sequence ID" value="KAF7490381.1"/>
    <property type="gene ID" value="SSS_7693"/>
</dbReference>
<dbReference type="GO" id="GO:0005911">
    <property type="term" value="C:cell-cell junction"/>
    <property type="evidence" value="ECO:0007669"/>
    <property type="project" value="TreeGrafter"/>
</dbReference>
<evidence type="ECO:0000256" key="4">
    <source>
        <dbReference type="ARBA" id="ARBA00023180"/>
    </source>
</evidence>
<dbReference type="SUPFAM" id="SSF48726">
    <property type="entry name" value="Immunoglobulin"/>
    <property type="match status" value="5"/>
</dbReference>
<organism evidence="9">
    <name type="scientific">Sarcoptes scabiei</name>
    <name type="common">Itch mite</name>
    <name type="synonym">Acarus scabiei</name>
    <dbReference type="NCBI Taxonomy" id="52283"/>
    <lineage>
        <taxon>Eukaryota</taxon>
        <taxon>Metazoa</taxon>
        <taxon>Ecdysozoa</taxon>
        <taxon>Arthropoda</taxon>
        <taxon>Chelicerata</taxon>
        <taxon>Arachnida</taxon>
        <taxon>Acari</taxon>
        <taxon>Acariformes</taxon>
        <taxon>Sarcoptiformes</taxon>
        <taxon>Astigmata</taxon>
        <taxon>Psoroptidia</taxon>
        <taxon>Sarcoptoidea</taxon>
        <taxon>Sarcoptidae</taxon>
        <taxon>Sarcoptinae</taxon>
        <taxon>Sarcoptes</taxon>
    </lineage>
</organism>
<dbReference type="PROSITE" id="PS50835">
    <property type="entry name" value="IG_LIKE"/>
    <property type="match status" value="4"/>
</dbReference>
<feature type="domain" description="Ig-like" evidence="8">
    <location>
        <begin position="230"/>
        <end position="314"/>
    </location>
</feature>
<evidence type="ECO:0000256" key="6">
    <source>
        <dbReference type="SAM" id="Phobius"/>
    </source>
</evidence>
<evidence type="ECO:0000256" key="5">
    <source>
        <dbReference type="ARBA" id="ARBA00023319"/>
    </source>
</evidence>
<protein>
    <submittedName>
        <fullName evidence="9">Kin of IRRE-like protein 2</fullName>
    </submittedName>
</protein>
<dbReference type="Pfam" id="PF08205">
    <property type="entry name" value="C2-set_2"/>
    <property type="match status" value="1"/>
</dbReference>
<reference evidence="11" key="1">
    <citation type="journal article" date="2020" name="PLoS Negl. Trop. Dis.">
        <title>High-quality nuclear genome for Sarcoptes scabiei-A critical resource for a neglected parasite.</title>
        <authorList>
            <person name="Korhonen P.K."/>
            <person name="Gasser R.B."/>
            <person name="Ma G."/>
            <person name="Wang T."/>
            <person name="Stroehlein A.J."/>
            <person name="Young N.D."/>
            <person name="Ang C.S."/>
            <person name="Fernando D.D."/>
            <person name="Lu H.C."/>
            <person name="Taylor S."/>
            <person name="Reynolds S.L."/>
            <person name="Mofiz E."/>
            <person name="Najaraj S.H."/>
            <person name="Gowda H."/>
            <person name="Madugundu A."/>
            <person name="Renuse S."/>
            <person name="Holt D."/>
            <person name="Pandey A."/>
            <person name="Papenfuss A.T."/>
            <person name="Fischer K."/>
        </authorList>
    </citation>
    <scope>NUCLEOTIDE SEQUENCE [LARGE SCALE GENOMIC DNA]</scope>
</reference>
<evidence type="ECO:0000313" key="10">
    <source>
        <dbReference type="EnsemblMetazoa" id="KAF7490381.1"/>
    </source>
</evidence>
<dbReference type="InterPro" id="IPR003599">
    <property type="entry name" value="Ig_sub"/>
</dbReference>
<dbReference type="Pfam" id="PF07679">
    <property type="entry name" value="I-set"/>
    <property type="match status" value="1"/>
</dbReference>
<dbReference type="GO" id="GO:0098609">
    <property type="term" value="P:cell-cell adhesion"/>
    <property type="evidence" value="ECO:0007669"/>
    <property type="project" value="TreeGrafter"/>
</dbReference>
<evidence type="ECO:0000256" key="7">
    <source>
        <dbReference type="SAM" id="SignalP"/>
    </source>
</evidence>
<evidence type="ECO:0000313" key="11">
    <source>
        <dbReference type="Proteomes" id="UP000070412"/>
    </source>
</evidence>
<keyword evidence="6" id="KW-0812">Transmembrane</keyword>
<dbReference type="PANTHER" id="PTHR11640:SF155">
    <property type="entry name" value="IG-LIKE DOMAIN-CONTAINING PROTEIN"/>
    <property type="match status" value="1"/>
</dbReference>
<dbReference type="Proteomes" id="UP000070412">
    <property type="component" value="Unassembled WGS sequence"/>
</dbReference>
<evidence type="ECO:0000256" key="1">
    <source>
        <dbReference type="ARBA" id="ARBA00004479"/>
    </source>
</evidence>
<keyword evidence="7" id="KW-0732">Signal</keyword>
<name>A0A834VB97_SARSC</name>
<feature type="transmembrane region" description="Helical" evidence="6">
    <location>
        <begin position="563"/>
        <end position="587"/>
    </location>
</feature>
<evidence type="ECO:0000259" key="8">
    <source>
        <dbReference type="PROSITE" id="PS50835"/>
    </source>
</evidence>
<keyword evidence="4" id="KW-0325">Glycoprotein</keyword>
<dbReference type="OrthoDB" id="10039395at2759"/>
<feature type="domain" description="Ig-like" evidence="8">
    <location>
        <begin position="45"/>
        <end position="116"/>
    </location>
</feature>
<dbReference type="InterPro" id="IPR013783">
    <property type="entry name" value="Ig-like_fold"/>
</dbReference>
<keyword evidence="3" id="KW-1015">Disulfide bond</keyword>
<feature type="domain" description="Ig-like" evidence="8">
    <location>
        <begin position="319"/>
        <end position="426"/>
    </location>
</feature>
<dbReference type="GO" id="GO:0050839">
    <property type="term" value="F:cell adhesion molecule binding"/>
    <property type="evidence" value="ECO:0007669"/>
    <property type="project" value="TreeGrafter"/>
</dbReference>
<reference evidence="10" key="3">
    <citation type="submission" date="2022-06" db="UniProtKB">
        <authorList>
            <consortium name="EnsemblMetazoa"/>
        </authorList>
    </citation>
    <scope>IDENTIFICATION</scope>
</reference>
<feature type="domain" description="Ig-like" evidence="8">
    <location>
        <begin position="133"/>
        <end position="225"/>
    </location>
</feature>
<dbReference type="GO" id="GO:0005886">
    <property type="term" value="C:plasma membrane"/>
    <property type="evidence" value="ECO:0007669"/>
    <property type="project" value="TreeGrafter"/>
</dbReference>
<feature type="chain" id="PRO_5038259488" evidence="7">
    <location>
        <begin position="30"/>
        <end position="624"/>
    </location>
</feature>
<keyword evidence="2 6" id="KW-0472">Membrane</keyword>
<dbReference type="PANTHER" id="PTHR11640">
    <property type="entry name" value="NEPHRIN"/>
    <property type="match status" value="1"/>
</dbReference>
<dbReference type="EMBL" id="WVUK01000062">
    <property type="protein sequence ID" value="KAF7490381.1"/>
    <property type="molecule type" value="Genomic_DNA"/>
</dbReference>
<reference evidence="9" key="2">
    <citation type="submission" date="2020-01" db="EMBL/GenBank/DDBJ databases">
        <authorList>
            <person name="Korhonen P.K.K."/>
            <person name="Guangxu M.G."/>
            <person name="Wang T.W."/>
            <person name="Stroehlein A.J.S."/>
            <person name="Young N.D."/>
            <person name="Ang C.-S.A."/>
            <person name="Fernando D.W.F."/>
            <person name="Lu H.L."/>
            <person name="Taylor S.T."/>
            <person name="Ehtesham M.E.M."/>
            <person name="Najaraj S.H.N."/>
            <person name="Harsha G.H.G."/>
            <person name="Madugundu A.M."/>
            <person name="Renuse S.R."/>
            <person name="Holt D.H."/>
            <person name="Pandey A.P."/>
            <person name="Papenfuss A.P."/>
            <person name="Gasser R.B.G."/>
            <person name="Fischer K.F."/>
        </authorList>
    </citation>
    <scope>NUCLEOTIDE SEQUENCE</scope>
    <source>
        <strain evidence="9">SSS_KF_BRIS2020</strain>
    </source>
</reference>
<dbReference type="InterPro" id="IPR051275">
    <property type="entry name" value="Cell_adhesion_signaling"/>
</dbReference>
<dbReference type="InterPro" id="IPR013162">
    <property type="entry name" value="CD80_C2-set"/>
</dbReference>
<proteinExistence type="predicted"/>
<keyword evidence="6" id="KW-1133">Transmembrane helix</keyword>
<accession>A0A834VB97</accession>
<evidence type="ECO:0000313" key="9">
    <source>
        <dbReference type="EMBL" id="KAF7490381.1"/>
    </source>
</evidence>
<gene>
    <name evidence="9" type="ORF">SSS_7693</name>
</gene>
<dbReference type="InterPro" id="IPR013098">
    <property type="entry name" value="Ig_I-set"/>
</dbReference>
<keyword evidence="5" id="KW-0393">Immunoglobulin domain</keyword>